<protein>
    <submittedName>
        <fullName evidence="2">Uncharacterized protein</fullName>
    </submittedName>
</protein>
<dbReference type="EMBL" id="JAFFHA010000007">
    <property type="protein sequence ID" value="KAK4652740.1"/>
    <property type="molecule type" value="Genomic_DNA"/>
</dbReference>
<organism evidence="2 3">
    <name type="scientific">Podospora pseudocomata</name>
    <dbReference type="NCBI Taxonomy" id="2093779"/>
    <lineage>
        <taxon>Eukaryota</taxon>
        <taxon>Fungi</taxon>
        <taxon>Dikarya</taxon>
        <taxon>Ascomycota</taxon>
        <taxon>Pezizomycotina</taxon>
        <taxon>Sordariomycetes</taxon>
        <taxon>Sordariomycetidae</taxon>
        <taxon>Sordariales</taxon>
        <taxon>Podosporaceae</taxon>
        <taxon>Podospora</taxon>
    </lineage>
</organism>
<gene>
    <name evidence="2" type="ORF">QC762_0076280</name>
</gene>
<evidence type="ECO:0000313" key="2">
    <source>
        <dbReference type="EMBL" id="KAK4652740.1"/>
    </source>
</evidence>
<dbReference type="Proteomes" id="UP001323405">
    <property type="component" value="Unassembled WGS sequence"/>
</dbReference>
<evidence type="ECO:0000256" key="1">
    <source>
        <dbReference type="SAM" id="MobiDB-lite"/>
    </source>
</evidence>
<feature type="compositionally biased region" description="Polar residues" evidence="1">
    <location>
        <begin position="23"/>
        <end position="34"/>
    </location>
</feature>
<proteinExistence type="predicted"/>
<sequence>MLYVKVPGSNPVGTSLDDLGGLDSSNRANSPSTSMAHVRVPMQLPLVVINPRLGHRADSIACLALSGRVIGRENRGGSSYDRADLIVHLLALGLVDELARQDGAGIRIVVVVLSGESGVGNLRMLVKVVVVVRCSTDDRAGLAWLVQIDVWVRRGQSGVGGSNDGAVHCG</sequence>
<name>A0ABR0GAF4_9PEZI</name>
<evidence type="ECO:0000313" key="3">
    <source>
        <dbReference type="Proteomes" id="UP001323405"/>
    </source>
</evidence>
<comment type="caution">
    <text evidence="2">The sequence shown here is derived from an EMBL/GenBank/DDBJ whole genome shotgun (WGS) entry which is preliminary data.</text>
</comment>
<reference evidence="2 3" key="1">
    <citation type="journal article" date="2023" name="bioRxiv">
        <title>High-quality genome assemblies of four members of thePodospora anserinaspecies complex.</title>
        <authorList>
            <person name="Ament-Velasquez S.L."/>
            <person name="Vogan A.A."/>
            <person name="Wallerman O."/>
            <person name="Hartmann F."/>
            <person name="Gautier V."/>
            <person name="Silar P."/>
            <person name="Giraud T."/>
            <person name="Johannesson H."/>
        </authorList>
    </citation>
    <scope>NUCLEOTIDE SEQUENCE [LARGE SCALE GENOMIC DNA]</scope>
    <source>
        <strain evidence="2 3">CBS 415.72m</strain>
    </source>
</reference>
<dbReference type="GeneID" id="87903522"/>
<dbReference type="RefSeq" id="XP_062741715.1">
    <property type="nucleotide sequence ID" value="XM_062883815.1"/>
</dbReference>
<accession>A0ABR0GAF4</accession>
<feature type="region of interest" description="Disordered" evidence="1">
    <location>
        <begin position="15"/>
        <end position="34"/>
    </location>
</feature>
<keyword evidence="3" id="KW-1185">Reference proteome</keyword>